<accession>A0A9W6M9Q9</accession>
<dbReference type="InterPro" id="IPR000847">
    <property type="entry name" value="LysR_HTH_N"/>
</dbReference>
<name>A0A9W6M9Q9_9MICO</name>
<dbReference type="PRINTS" id="PR00039">
    <property type="entry name" value="HTHLYSR"/>
</dbReference>
<keyword evidence="4" id="KW-0804">Transcription</keyword>
<dbReference type="PROSITE" id="PS50931">
    <property type="entry name" value="HTH_LYSR"/>
    <property type="match status" value="1"/>
</dbReference>
<dbReference type="GO" id="GO:0003700">
    <property type="term" value="F:DNA-binding transcription factor activity"/>
    <property type="evidence" value="ECO:0007669"/>
    <property type="project" value="InterPro"/>
</dbReference>
<gene>
    <name evidence="6" type="ORF">GCM10017596_25720</name>
</gene>
<keyword evidence="7" id="KW-1185">Reference proteome</keyword>
<protein>
    <recommendedName>
        <fullName evidence="5">HTH lysR-type domain-containing protein</fullName>
    </recommendedName>
</protein>
<dbReference type="PANTHER" id="PTHR30346">
    <property type="entry name" value="TRANSCRIPTIONAL DUAL REGULATOR HCAR-RELATED"/>
    <property type="match status" value="1"/>
</dbReference>
<keyword evidence="3" id="KW-0238">DNA-binding</keyword>
<dbReference type="FunFam" id="1.10.10.10:FF:000001">
    <property type="entry name" value="LysR family transcriptional regulator"/>
    <property type="match status" value="1"/>
</dbReference>
<dbReference type="Pfam" id="PF03466">
    <property type="entry name" value="LysR_substrate"/>
    <property type="match status" value="1"/>
</dbReference>
<dbReference type="SUPFAM" id="SSF53850">
    <property type="entry name" value="Periplasmic binding protein-like II"/>
    <property type="match status" value="1"/>
</dbReference>
<proteinExistence type="inferred from homology"/>
<dbReference type="Gene3D" id="3.40.190.10">
    <property type="entry name" value="Periplasmic binding protein-like II"/>
    <property type="match status" value="2"/>
</dbReference>
<dbReference type="PANTHER" id="PTHR30346:SF0">
    <property type="entry name" value="HCA OPERON TRANSCRIPTIONAL ACTIVATOR HCAR"/>
    <property type="match status" value="1"/>
</dbReference>
<evidence type="ECO:0000256" key="1">
    <source>
        <dbReference type="ARBA" id="ARBA00009437"/>
    </source>
</evidence>
<evidence type="ECO:0000259" key="5">
    <source>
        <dbReference type="PROSITE" id="PS50931"/>
    </source>
</evidence>
<evidence type="ECO:0000256" key="4">
    <source>
        <dbReference type="ARBA" id="ARBA00023163"/>
    </source>
</evidence>
<comment type="caution">
    <text evidence="6">The sequence shown here is derived from an EMBL/GenBank/DDBJ whole genome shotgun (WGS) entry which is preliminary data.</text>
</comment>
<keyword evidence="2" id="KW-0805">Transcription regulation</keyword>
<evidence type="ECO:0000256" key="2">
    <source>
        <dbReference type="ARBA" id="ARBA00023015"/>
    </source>
</evidence>
<feature type="domain" description="HTH lysR-type" evidence="5">
    <location>
        <begin position="7"/>
        <end position="63"/>
    </location>
</feature>
<dbReference type="GO" id="GO:0032993">
    <property type="term" value="C:protein-DNA complex"/>
    <property type="evidence" value="ECO:0007669"/>
    <property type="project" value="TreeGrafter"/>
</dbReference>
<reference evidence="6" key="2">
    <citation type="submission" date="2023-01" db="EMBL/GenBank/DDBJ databases">
        <authorList>
            <person name="Sun Q."/>
            <person name="Evtushenko L."/>
        </authorList>
    </citation>
    <scope>NUCLEOTIDE SEQUENCE</scope>
    <source>
        <strain evidence="6">VKM Ac-1958</strain>
    </source>
</reference>
<dbReference type="Pfam" id="PF00126">
    <property type="entry name" value="HTH_1"/>
    <property type="match status" value="1"/>
</dbReference>
<dbReference type="AlphaFoldDB" id="A0A9W6M9Q9"/>
<evidence type="ECO:0000313" key="6">
    <source>
        <dbReference type="EMBL" id="GLK02857.1"/>
    </source>
</evidence>
<sequence length="292" mass="32388">MRTPDATLTQLRAFLAVVRTGRFVRAADEMHISPPALTQQIGRLERAVGASLLDRGSHPIQPTEAGRRLLPAAQDALRLIDDAFAQLSGAPAITVRIGVLNTPTSPRANAILTTLRESDRPVTFTMQQLPWNAQTTAVQSGAVDASFVRPPVHAHRDLRFDVIEEEERVVVVSARHRLASRRVVDLAELDEDIVVHGGDDLLEWSHWWAVDPRPSGAPVRYGDVVHTMEEALETVRRSDHVLITARSVPQLFRANGLKVLRIRDAARCALVLCTRASDRSEAVRMLRTLTRE</sequence>
<evidence type="ECO:0000313" key="7">
    <source>
        <dbReference type="Proteomes" id="UP001142325"/>
    </source>
</evidence>
<dbReference type="EMBL" id="BSET01000002">
    <property type="protein sequence ID" value="GLK02857.1"/>
    <property type="molecule type" value="Genomic_DNA"/>
</dbReference>
<dbReference type="InterPro" id="IPR036388">
    <property type="entry name" value="WH-like_DNA-bd_sf"/>
</dbReference>
<dbReference type="Gene3D" id="1.10.10.10">
    <property type="entry name" value="Winged helix-like DNA-binding domain superfamily/Winged helix DNA-binding domain"/>
    <property type="match status" value="1"/>
</dbReference>
<dbReference type="GO" id="GO:0003677">
    <property type="term" value="F:DNA binding"/>
    <property type="evidence" value="ECO:0007669"/>
    <property type="project" value="UniProtKB-KW"/>
</dbReference>
<reference evidence="6" key="1">
    <citation type="journal article" date="2014" name="Int. J. Syst. Evol. Microbiol.">
        <title>Complete genome sequence of Corynebacterium casei LMG S-19264T (=DSM 44701T), isolated from a smear-ripened cheese.</title>
        <authorList>
            <consortium name="US DOE Joint Genome Institute (JGI-PGF)"/>
            <person name="Walter F."/>
            <person name="Albersmeier A."/>
            <person name="Kalinowski J."/>
            <person name="Ruckert C."/>
        </authorList>
    </citation>
    <scope>NUCLEOTIDE SEQUENCE</scope>
    <source>
        <strain evidence="6">VKM Ac-1958</strain>
    </source>
</reference>
<organism evidence="6 7">
    <name type="scientific">Microbacterium keratanolyticum</name>
    <dbReference type="NCBI Taxonomy" id="67574"/>
    <lineage>
        <taxon>Bacteria</taxon>
        <taxon>Bacillati</taxon>
        <taxon>Actinomycetota</taxon>
        <taxon>Actinomycetes</taxon>
        <taxon>Micrococcales</taxon>
        <taxon>Microbacteriaceae</taxon>
        <taxon>Microbacterium</taxon>
    </lineage>
</organism>
<comment type="similarity">
    <text evidence="1">Belongs to the LysR transcriptional regulatory family.</text>
</comment>
<dbReference type="InterPro" id="IPR005119">
    <property type="entry name" value="LysR_subst-bd"/>
</dbReference>
<dbReference type="InterPro" id="IPR036390">
    <property type="entry name" value="WH_DNA-bd_sf"/>
</dbReference>
<evidence type="ECO:0000256" key="3">
    <source>
        <dbReference type="ARBA" id="ARBA00023125"/>
    </source>
</evidence>
<dbReference type="RefSeq" id="WP_204937686.1">
    <property type="nucleotide sequence ID" value="NZ_BAAAUM010000002.1"/>
</dbReference>
<dbReference type="SUPFAM" id="SSF46785">
    <property type="entry name" value="Winged helix' DNA-binding domain"/>
    <property type="match status" value="1"/>
</dbReference>
<dbReference type="Proteomes" id="UP001142325">
    <property type="component" value="Unassembled WGS sequence"/>
</dbReference>